<dbReference type="InterPro" id="IPR050129">
    <property type="entry name" value="Zn_alcohol_dh"/>
</dbReference>
<comment type="caution">
    <text evidence="5">The sequence shown here is derived from an EMBL/GenBank/DDBJ whole genome shotgun (WGS) entry which is preliminary data.</text>
</comment>
<dbReference type="Proteomes" id="UP000280417">
    <property type="component" value="Unassembled WGS sequence"/>
</dbReference>
<dbReference type="InterPro" id="IPR013154">
    <property type="entry name" value="ADH-like_N"/>
</dbReference>
<keyword evidence="3" id="KW-0560">Oxidoreductase</keyword>
<dbReference type="GO" id="GO:0008270">
    <property type="term" value="F:zinc ion binding"/>
    <property type="evidence" value="ECO:0007669"/>
    <property type="project" value="InterPro"/>
</dbReference>
<dbReference type="InterPro" id="IPR002328">
    <property type="entry name" value="ADH_Zn_CS"/>
</dbReference>
<dbReference type="EMBL" id="QMQA01000308">
    <property type="protein sequence ID" value="RLE10833.1"/>
    <property type="molecule type" value="Genomic_DNA"/>
</dbReference>
<evidence type="ECO:0000256" key="3">
    <source>
        <dbReference type="ARBA" id="ARBA00023002"/>
    </source>
</evidence>
<keyword evidence="2" id="KW-0862">Zinc</keyword>
<evidence type="ECO:0000259" key="4">
    <source>
        <dbReference type="Pfam" id="PF08240"/>
    </source>
</evidence>
<evidence type="ECO:0000256" key="1">
    <source>
        <dbReference type="ARBA" id="ARBA00022723"/>
    </source>
</evidence>
<proteinExistence type="predicted"/>
<reference evidence="5 6" key="1">
    <citation type="submission" date="2018-06" db="EMBL/GenBank/DDBJ databases">
        <title>Extensive metabolic versatility and redundancy in microbially diverse, dynamic hydrothermal sediments.</title>
        <authorList>
            <person name="Dombrowski N."/>
            <person name="Teske A."/>
            <person name="Baker B.J."/>
        </authorList>
    </citation>
    <scope>NUCLEOTIDE SEQUENCE [LARGE SCALE GENOMIC DNA]</scope>
    <source>
        <strain evidence="5">B3_G15</strain>
    </source>
</reference>
<dbReference type="Gene3D" id="3.90.180.10">
    <property type="entry name" value="Medium-chain alcohol dehydrogenases, catalytic domain"/>
    <property type="match status" value="1"/>
</dbReference>
<evidence type="ECO:0000313" key="5">
    <source>
        <dbReference type="EMBL" id="RLE10833.1"/>
    </source>
</evidence>
<organism evidence="5 6">
    <name type="scientific">Aerophobetes bacterium</name>
    <dbReference type="NCBI Taxonomy" id="2030807"/>
    <lineage>
        <taxon>Bacteria</taxon>
        <taxon>Candidatus Aerophobota</taxon>
    </lineage>
</organism>
<accession>A0A662D953</accession>
<dbReference type="PANTHER" id="PTHR43401:SF2">
    <property type="entry name" value="L-THREONINE 3-DEHYDROGENASE"/>
    <property type="match status" value="1"/>
</dbReference>
<gene>
    <name evidence="5" type="ORF">DRJ04_08990</name>
</gene>
<dbReference type="InterPro" id="IPR011032">
    <property type="entry name" value="GroES-like_sf"/>
</dbReference>
<feature type="domain" description="Alcohol dehydrogenase-like N-terminal" evidence="4">
    <location>
        <begin position="56"/>
        <end position="163"/>
    </location>
</feature>
<evidence type="ECO:0000313" key="6">
    <source>
        <dbReference type="Proteomes" id="UP000280417"/>
    </source>
</evidence>
<name>A0A662D953_UNCAE</name>
<evidence type="ECO:0000256" key="2">
    <source>
        <dbReference type="ARBA" id="ARBA00022833"/>
    </source>
</evidence>
<dbReference type="SUPFAM" id="SSF50129">
    <property type="entry name" value="GroES-like"/>
    <property type="match status" value="1"/>
</dbReference>
<sequence length="280" mass="31575">MKSPELNLIPVGVNYRSVLPQHEITYPLPKKMKAWVTYKGGKTVLEEVPLPRMLADDVLIEPLWISICASDVNKFVSLVGDLEKTVFGHEFAGRVVAVGENVDEALVGTTVVVEEHYPCLECSFCLKGEFDKCQREGFLGWYKSGNPRDWLRNGAFAEFVSIHNFCAKPTQGIEKLDFFPSLAEPFGNTVKMGRIVREKCGEVPETLIIWGGCGAQALYMVPYFVSMGVENFVLVYRGKPAMRYMESCVKDLDATFFFVNFEQEDKLNQLKKKLAKDGFI</sequence>
<protein>
    <recommendedName>
        <fullName evidence="4">Alcohol dehydrogenase-like N-terminal domain-containing protein</fullName>
    </recommendedName>
</protein>
<keyword evidence="1" id="KW-0479">Metal-binding</keyword>
<dbReference type="Pfam" id="PF08240">
    <property type="entry name" value="ADH_N"/>
    <property type="match status" value="1"/>
</dbReference>
<dbReference type="PANTHER" id="PTHR43401">
    <property type="entry name" value="L-THREONINE 3-DEHYDROGENASE"/>
    <property type="match status" value="1"/>
</dbReference>
<dbReference type="GO" id="GO:0016491">
    <property type="term" value="F:oxidoreductase activity"/>
    <property type="evidence" value="ECO:0007669"/>
    <property type="project" value="UniProtKB-KW"/>
</dbReference>
<feature type="non-terminal residue" evidence="5">
    <location>
        <position position="280"/>
    </location>
</feature>
<dbReference type="PROSITE" id="PS00059">
    <property type="entry name" value="ADH_ZINC"/>
    <property type="match status" value="1"/>
</dbReference>
<dbReference type="AlphaFoldDB" id="A0A662D953"/>